<dbReference type="Gene3D" id="3.30.360.10">
    <property type="entry name" value="Dihydrodipicolinate Reductase, domain 2"/>
    <property type="match status" value="1"/>
</dbReference>
<proteinExistence type="inferred from homology"/>
<dbReference type="Pfam" id="PF01408">
    <property type="entry name" value="GFO_IDH_MocA"/>
    <property type="match status" value="1"/>
</dbReference>
<dbReference type="InterPro" id="IPR050984">
    <property type="entry name" value="Gfo/Idh/MocA_domain"/>
</dbReference>
<reference evidence="5 6" key="1">
    <citation type="submission" date="2018-08" db="EMBL/GenBank/DDBJ databases">
        <title>A genome reference for cultivated species of the human gut microbiota.</title>
        <authorList>
            <person name="Zou Y."/>
            <person name="Xue W."/>
            <person name="Luo G."/>
        </authorList>
    </citation>
    <scope>NUCLEOTIDE SEQUENCE [LARGE SCALE GENOMIC DNA]</scope>
    <source>
        <strain evidence="5 6">AF48-16</strain>
    </source>
</reference>
<feature type="domain" description="Gfo/Idh/MocA-like oxidoreductase N-terminal" evidence="3">
    <location>
        <begin position="2"/>
        <end position="118"/>
    </location>
</feature>
<dbReference type="PANTHER" id="PTHR22604:SF105">
    <property type="entry name" value="TRANS-1,2-DIHYDROBENZENE-1,2-DIOL DEHYDROGENASE"/>
    <property type="match status" value="1"/>
</dbReference>
<dbReference type="InterPro" id="IPR055170">
    <property type="entry name" value="GFO_IDH_MocA-like_dom"/>
</dbReference>
<dbReference type="Gene3D" id="3.40.50.720">
    <property type="entry name" value="NAD(P)-binding Rossmann-like Domain"/>
    <property type="match status" value="1"/>
</dbReference>
<gene>
    <name evidence="5" type="ORF">DW084_02770</name>
</gene>
<dbReference type="Pfam" id="PF22725">
    <property type="entry name" value="GFO_IDH_MocA_C3"/>
    <property type="match status" value="1"/>
</dbReference>
<evidence type="ECO:0000313" key="5">
    <source>
        <dbReference type="EMBL" id="RHK07625.1"/>
    </source>
</evidence>
<comment type="similarity">
    <text evidence="1">Belongs to the Gfo/Idh/MocA family.</text>
</comment>
<feature type="domain" description="GFO/IDH/MocA-like oxidoreductase" evidence="4">
    <location>
        <begin position="129"/>
        <end position="243"/>
    </location>
</feature>
<comment type="caution">
    <text evidence="5">The sequence shown here is derived from an EMBL/GenBank/DDBJ whole genome shotgun (WGS) entry which is preliminary data.</text>
</comment>
<sequence>MINWGIIGAGNIANRFAASLENFQDAQLYGVACRTMEKAQAFQAKFPCDVVFDDYQNLLDDPTIDVVYIALPHLYHYEWIIKAFQAKKAVLCEKPATLTAQEMRDVQKQAQAHDVFFMEAMKPRFTPAYRKLKELVDGSHIGELTSVTTTFRRHLPVEGSSYHYLPKQGGALLDMGIYNLAFIQDFSPENLTAELIGYSLYETGVDTYVEARFVSEDFVAVIETGFDQTKETVAELQGTKGKITIPNFHRPASFTVTIDQEDMVYDIGYEIDDFHSEIQAVHTALAQGQLENPLMSLTDSIACIALADELRSLLDAEKKDN</sequence>
<dbReference type="Proteomes" id="UP000286288">
    <property type="component" value="Unassembled WGS sequence"/>
</dbReference>
<accession>A0A415EWF1</accession>
<evidence type="ECO:0000256" key="2">
    <source>
        <dbReference type="ARBA" id="ARBA00023002"/>
    </source>
</evidence>
<organism evidence="5 6">
    <name type="scientific">Enterococcus casseliflavus</name>
    <name type="common">Enterococcus flavescens</name>
    <dbReference type="NCBI Taxonomy" id="37734"/>
    <lineage>
        <taxon>Bacteria</taxon>
        <taxon>Bacillati</taxon>
        <taxon>Bacillota</taxon>
        <taxon>Bacilli</taxon>
        <taxon>Lactobacillales</taxon>
        <taxon>Enterococcaceae</taxon>
        <taxon>Enterococcus</taxon>
    </lineage>
</organism>
<dbReference type="InterPro" id="IPR036291">
    <property type="entry name" value="NAD(P)-bd_dom_sf"/>
</dbReference>
<dbReference type="SUPFAM" id="SSF51735">
    <property type="entry name" value="NAD(P)-binding Rossmann-fold domains"/>
    <property type="match status" value="1"/>
</dbReference>
<evidence type="ECO:0000259" key="4">
    <source>
        <dbReference type="Pfam" id="PF22725"/>
    </source>
</evidence>
<evidence type="ECO:0000259" key="3">
    <source>
        <dbReference type="Pfam" id="PF01408"/>
    </source>
</evidence>
<dbReference type="AlphaFoldDB" id="A0A415EWF1"/>
<dbReference type="SUPFAM" id="SSF55347">
    <property type="entry name" value="Glyceraldehyde-3-phosphate dehydrogenase-like, C-terminal domain"/>
    <property type="match status" value="1"/>
</dbReference>
<evidence type="ECO:0000313" key="6">
    <source>
        <dbReference type="Proteomes" id="UP000286288"/>
    </source>
</evidence>
<dbReference type="EMBL" id="QRMZ01000003">
    <property type="protein sequence ID" value="RHK07625.1"/>
    <property type="molecule type" value="Genomic_DNA"/>
</dbReference>
<name>A0A415EWF1_ENTCA</name>
<dbReference type="GO" id="GO:0000166">
    <property type="term" value="F:nucleotide binding"/>
    <property type="evidence" value="ECO:0007669"/>
    <property type="project" value="InterPro"/>
</dbReference>
<evidence type="ECO:0000256" key="1">
    <source>
        <dbReference type="ARBA" id="ARBA00010928"/>
    </source>
</evidence>
<protein>
    <submittedName>
        <fullName evidence="5">Gfo/Idh/MocA family oxidoreductase</fullName>
    </submittedName>
</protein>
<dbReference type="InterPro" id="IPR000683">
    <property type="entry name" value="Gfo/Idh/MocA-like_OxRdtase_N"/>
</dbReference>
<keyword evidence="2" id="KW-0560">Oxidoreductase</keyword>
<dbReference type="GO" id="GO:0016491">
    <property type="term" value="F:oxidoreductase activity"/>
    <property type="evidence" value="ECO:0007669"/>
    <property type="project" value="UniProtKB-KW"/>
</dbReference>
<dbReference type="PANTHER" id="PTHR22604">
    <property type="entry name" value="OXIDOREDUCTASES"/>
    <property type="match status" value="1"/>
</dbReference>